<evidence type="ECO:0000259" key="13">
    <source>
        <dbReference type="Pfam" id="PF18072"/>
    </source>
</evidence>
<dbReference type="FunFam" id="3.90.650.10:FF:000024">
    <property type="entry name" value="Phosphoribosylformylglycinamidine synthase"/>
    <property type="match status" value="1"/>
</dbReference>
<dbReference type="InterPro" id="IPR010073">
    <property type="entry name" value="PurL_large"/>
</dbReference>
<feature type="domain" description="PurM-like C-terminal" evidence="12">
    <location>
        <begin position="436"/>
        <end position="593"/>
    </location>
</feature>
<keyword evidence="4" id="KW-0436">Ligase</keyword>
<dbReference type="InterPro" id="IPR029062">
    <property type="entry name" value="Class_I_gatase-like"/>
</dbReference>
<dbReference type="Gene3D" id="3.40.50.880">
    <property type="match status" value="1"/>
</dbReference>
<reference evidence="17" key="1">
    <citation type="submission" date="2017-09" db="EMBL/GenBank/DDBJ databases">
        <title>Depth-based differentiation of microbial function through sediment-hosted aquifers and enrichment of novel symbionts in the deep terrestrial subsurface.</title>
        <authorList>
            <person name="Probst A.J."/>
            <person name="Ladd B."/>
            <person name="Jarett J.K."/>
            <person name="Geller-Mcgrath D.E."/>
            <person name="Sieber C.M.K."/>
            <person name="Emerson J.B."/>
            <person name="Anantharaman K."/>
            <person name="Thomas B.C."/>
            <person name="Malmstrom R."/>
            <person name="Stieglmeier M."/>
            <person name="Klingl A."/>
            <person name="Woyke T."/>
            <person name="Ryan C.M."/>
            <person name="Banfield J.F."/>
        </authorList>
    </citation>
    <scope>NUCLEOTIDE SEQUENCE [LARGE SCALE GENOMIC DNA]</scope>
</reference>
<evidence type="ECO:0000313" key="16">
    <source>
        <dbReference type="EMBL" id="PIS07547.1"/>
    </source>
</evidence>
<dbReference type="NCBIfam" id="NF003672">
    <property type="entry name" value="PRK05297.1"/>
    <property type="match status" value="1"/>
</dbReference>
<dbReference type="InterPro" id="IPR040707">
    <property type="entry name" value="FGAR-AT_N"/>
</dbReference>
<comment type="caution">
    <text evidence="16">The sequence shown here is derived from an EMBL/GenBank/DDBJ whole genome shotgun (WGS) entry which is preliminary data.</text>
</comment>
<dbReference type="CDD" id="cd02204">
    <property type="entry name" value="PurL_repeat2"/>
    <property type="match status" value="1"/>
</dbReference>
<dbReference type="SUPFAM" id="SSF56042">
    <property type="entry name" value="PurM C-terminal domain-like"/>
    <property type="match status" value="2"/>
</dbReference>
<dbReference type="SUPFAM" id="SSF109736">
    <property type="entry name" value="FGAM synthase PurL, linker domain"/>
    <property type="match status" value="1"/>
</dbReference>
<evidence type="ECO:0000259" key="14">
    <source>
        <dbReference type="Pfam" id="PF18076"/>
    </source>
</evidence>
<dbReference type="GO" id="GO:0005524">
    <property type="term" value="F:ATP binding"/>
    <property type="evidence" value="ECO:0007669"/>
    <property type="project" value="UniProtKB-KW"/>
</dbReference>
<evidence type="ECO:0000259" key="12">
    <source>
        <dbReference type="Pfam" id="PF02769"/>
    </source>
</evidence>
<evidence type="ECO:0000256" key="11">
    <source>
        <dbReference type="NCBIfam" id="TIGR01735"/>
    </source>
</evidence>
<dbReference type="GO" id="GO:0004642">
    <property type="term" value="F:phosphoribosylformylglycinamidine synthase activity"/>
    <property type="evidence" value="ECO:0007669"/>
    <property type="project" value="UniProtKB-UniRule"/>
</dbReference>
<evidence type="ECO:0000313" key="17">
    <source>
        <dbReference type="Proteomes" id="UP000231382"/>
    </source>
</evidence>
<dbReference type="Pfam" id="PF02769">
    <property type="entry name" value="AIRS_C"/>
    <property type="match status" value="2"/>
</dbReference>
<evidence type="ECO:0000256" key="3">
    <source>
        <dbReference type="ARBA" id="ARBA00012747"/>
    </source>
</evidence>
<dbReference type="Proteomes" id="UP000231382">
    <property type="component" value="Unassembled WGS sequence"/>
</dbReference>
<dbReference type="EMBL" id="PEZW01000018">
    <property type="protein sequence ID" value="PIS07547.1"/>
    <property type="molecule type" value="Genomic_DNA"/>
</dbReference>
<sequence length="1295" mass="140699">MLERSYRAPALSLDLLTSWIGALCQALEISTKAVCTETCFNLGLTRKLSPTGTTILTWLLAETFDPRGSGKVSFLRDFPTVIEVGPRRGVVTPFSTQAVAICHDCGLSTVYRLEQSVRYGFPRRLNAAEVSQMLALLVDRMTEEHYPKPISSFESDTAIEPVMTIPLIEEGMPLLRQLNKEMGLAMDDQDLMFCLTLFVNVLRRNPTNVELFQIGQANSEHCRHGFWKGQHIIDGVIMPETLMELVQAPWRANPSGSVIAFHDDSSAIESVGLAVTLAAELPNMPSRLAKWVVRLLPTLTAETHNFPTGVAPYPGAQTGTGGRIRDNMAVGQGGHMLAGGAGYCVDNLCIPGYPLPWEAGSWSTPPELASALRIAIEASNGASDYGNCIGEPVPYGFARALGMDIPSGRRGFIKPIMYSAGLGQLNAEHAVKGQPEPGMLVVQIGGPAYKIGLGGGAASSMLQGDNAAGLDFDAVQRGDAEMEQRTWRVIRACIEGRRNNPIVTIHDLGAGGDANAVPEILTPAGGRIKLRNIPVGDKTLTTLVIWGNESQERMVFLIQPEDLLLVNTICERESCPIAILGEITGDGQITLIDDADETTPVDLPLARILEGLPQKTWRHERIYEELPELVLPEGLSVRQALNLVFRLLSVGSHAWLTRKVDRSVTGLVIQQQCVGPNHLPVADCAVLAHGYFSDNGMAASLGEQPVKGLISPAAMARLAVAEALLNMAGVLISSLDRVSCSANWMWAAKQPGEGARLYDAAVALRDCLVELGMKIDGGKDSLSMATRMNDLDGKPTVVKAPGQLVIAAYAAVADVDKHVSVVPDANDLLYLLDVSPGMKRLGGSALAQTLKQVGNDCPDVEDVDLLKRTYEAVQELLRRGIITAVHDVSDGGLITTMLEMCMAGNVGLYASLESQHTAIETLFAEEPGIVISLCKENLDSFAEVMAEFGMVSIFLGNTLEVPIVEIRHNGVLVLGDMLTKLRSLWEETSTRLDALQANPVCVEEERKTAKVVTPPPYKLTFVPPHSTTMRLRFPVAILRATGSNGDREMAAAFHTVGFDPWDVTVSDLVSGRIDLDRFRGVVPVGGFSYRDTLGSGKGWAGVIRNNKRAAEAFARFYARSDTFSLGVCNGCQVMTLLGIVPWYQGIETERQPRFIHNRSGRFESRFPTVEIGESPAIMLQGMAGSRLGIWVAHGEGYLHAEPDVLDQIEADGLAPIRYVDAIGEATETYPYNPNGSQHGIAALCSPDGRHLAMMPHPERVFQLRQWPWLPPETRQLSASPWLQMFENAYKWCDEV</sequence>
<keyword evidence="7" id="KW-0658">Purine biosynthesis</keyword>
<dbReference type="InterPro" id="IPR010918">
    <property type="entry name" value="PurM-like_C_dom"/>
</dbReference>
<keyword evidence="9" id="KW-0460">Magnesium</keyword>
<dbReference type="EC" id="6.3.5.3" evidence="3 11"/>
<evidence type="ECO:0000256" key="5">
    <source>
        <dbReference type="ARBA" id="ARBA00022723"/>
    </source>
</evidence>
<dbReference type="CDD" id="cd01740">
    <property type="entry name" value="GATase1_FGAR_AT"/>
    <property type="match status" value="1"/>
</dbReference>
<dbReference type="SUPFAM" id="SSF52317">
    <property type="entry name" value="Class I glutamine amidotransferase-like"/>
    <property type="match status" value="1"/>
</dbReference>
<dbReference type="Gene3D" id="3.30.1330.10">
    <property type="entry name" value="PurM-like, N-terminal domain"/>
    <property type="match status" value="2"/>
</dbReference>
<gene>
    <name evidence="16" type="primary">purL</name>
    <name evidence="16" type="ORF">COT78_02510</name>
</gene>
<dbReference type="Pfam" id="PF22689">
    <property type="entry name" value="FGAR-AT_PurM_N-like"/>
    <property type="match status" value="1"/>
</dbReference>
<dbReference type="Pfam" id="PF18072">
    <property type="entry name" value="FGAR-AT_linker"/>
    <property type="match status" value="1"/>
</dbReference>
<evidence type="ECO:0000256" key="9">
    <source>
        <dbReference type="ARBA" id="ARBA00022842"/>
    </source>
</evidence>
<dbReference type="InterPro" id="IPR036676">
    <property type="entry name" value="PurM-like_C_sf"/>
</dbReference>
<evidence type="ECO:0000256" key="1">
    <source>
        <dbReference type="ARBA" id="ARBA00004920"/>
    </source>
</evidence>
<evidence type="ECO:0000256" key="6">
    <source>
        <dbReference type="ARBA" id="ARBA00022741"/>
    </source>
</evidence>
<dbReference type="InterPro" id="IPR036921">
    <property type="entry name" value="PurM-like_N_sf"/>
</dbReference>
<dbReference type="InterPro" id="IPR036604">
    <property type="entry name" value="PurS-like_sf"/>
</dbReference>
<feature type="domain" description="FGAR-AT PurM N-terminal-like" evidence="15">
    <location>
        <begin position="654"/>
        <end position="811"/>
    </location>
</feature>
<organism evidence="16 17">
    <name type="scientific">Candidatus Berkelbacteria bacterium CG10_big_fil_rev_8_21_14_0_10_43_13</name>
    <dbReference type="NCBI Taxonomy" id="1974514"/>
    <lineage>
        <taxon>Bacteria</taxon>
        <taxon>Candidatus Berkelbacteria</taxon>
    </lineage>
</organism>
<keyword evidence="5" id="KW-0479">Metal-binding</keyword>
<dbReference type="InterPro" id="IPR041609">
    <property type="entry name" value="PurL_linker"/>
</dbReference>
<evidence type="ECO:0000256" key="8">
    <source>
        <dbReference type="ARBA" id="ARBA00022840"/>
    </source>
</evidence>
<dbReference type="SMART" id="SM01211">
    <property type="entry name" value="GATase_5"/>
    <property type="match status" value="1"/>
</dbReference>
<dbReference type="InterPro" id="IPR055181">
    <property type="entry name" value="FGAR-AT_PurM_N-like"/>
</dbReference>
<feature type="domain" description="Phosphoribosylformylglycinamidine synthase linker" evidence="13">
    <location>
        <begin position="175"/>
        <end position="224"/>
    </location>
</feature>
<dbReference type="PANTHER" id="PTHR10099">
    <property type="entry name" value="PHOSPHORIBOSYLFORMYLGLYCINAMIDINE SYNTHASE"/>
    <property type="match status" value="1"/>
</dbReference>
<accession>A0A2H0W871</accession>
<dbReference type="Gene3D" id="1.10.8.750">
    <property type="entry name" value="Phosphoribosylformylglycinamidine synthase, linker domain"/>
    <property type="match status" value="1"/>
</dbReference>
<dbReference type="Pfam" id="PF13507">
    <property type="entry name" value="GATase_5"/>
    <property type="match status" value="1"/>
</dbReference>
<protein>
    <recommendedName>
        <fullName evidence="3 11">Phosphoribosylformylglycinamidine synthase</fullName>
        <ecNumber evidence="3 11">6.3.5.3</ecNumber>
    </recommendedName>
</protein>
<dbReference type="Pfam" id="PF18076">
    <property type="entry name" value="FGAR-AT_N"/>
    <property type="match status" value="1"/>
</dbReference>
<keyword evidence="6" id="KW-0547">Nucleotide-binding</keyword>
<dbReference type="GO" id="GO:0006189">
    <property type="term" value="P:'de novo' IMP biosynthetic process"/>
    <property type="evidence" value="ECO:0007669"/>
    <property type="project" value="UniProtKB-UniRule"/>
</dbReference>
<feature type="domain" description="PurM-like C-terminal" evidence="12">
    <location>
        <begin position="827"/>
        <end position="959"/>
    </location>
</feature>
<evidence type="ECO:0000259" key="15">
    <source>
        <dbReference type="Pfam" id="PF22689"/>
    </source>
</evidence>
<keyword evidence="10" id="KW-0315">Glutamine amidotransferase</keyword>
<dbReference type="GO" id="GO:0046872">
    <property type="term" value="F:metal ion binding"/>
    <property type="evidence" value="ECO:0007669"/>
    <property type="project" value="UniProtKB-KW"/>
</dbReference>
<comment type="pathway">
    <text evidence="1">Purine metabolism; IMP biosynthesis via de novo pathway; 5-amino-1-(5-phospho-D-ribosyl)imidazole from N(2)-formyl-N(1)-(5-phospho-D-ribosyl)glycinamide: step 1/2.</text>
</comment>
<dbReference type="GO" id="GO:0005737">
    <property type="term" value="C:cytoplasm"/>
    <property type="evidence" value="ECO:0007669"/>
    <property type="project" value="TreeGrafter"/>
</dbReference>
<feature type="domain" description="Phosphoribosylformylglycinamidine synthase N-terminal" evidence="14">
    <location>
        <begin position="44"/>
        <end position="146"/>
    </location>
</feature>
<evidence type="ECO:0000256" key="2">
    <source>
        <dbReference type="ARBA" id="ARBA00008608"/>
    </source>
</evidence>
<dbReference type="PANTHER" id="PTHR10099:SF1">
    <property type="entry name" value="PHOSPHORIBOSYLFORMYLGLYCINAMIDINE SYNTHASE"/>
    <property type="match status" value="1"/>
</dbReference>
<proteinExistence type="inferred from homology"/>
<dbReference type="SUPFAM" id="SSF55326">
    <property type="entry name" value="PurM N-terminal domain-like"/>
    <property type="match status" value="2"/>
</dbReference>
<dbReference type="NCBIfam" id="TIGR01735">
    <property type="entry name" value="FGAM_synt"/>
    <property type="match status" value="1"/>
</dbReference>
<evidence type="ECO:0000256" key="7">
    <source>
        <dbReference type="ARBA" id="ARBA00022755"/>
    </source>
</evidence>
<dbReference type="Gene3D" id="3.90.650.10">
    <property type="entry name" value="PurM-like C-terminal domain"/>
    <property type="match status" value="2"/>
</dbReference>
<dbReference type="PROSITE" id="PS51273">
    <property type="entry name" value="GATASE_TYPE_1"/>
    <property type="match status" value="1"/>
</dbReference>
<dbReference type="UniPathway" id="UPA00074">
    <property type="reaction ID" value="UER00128"/>
</dbReference>
<name>A0A2H0W871_9BACT</name>
<comment type="similarity">
    <text evidence="2">In the N-terminal section; belongs to the FGAMS family.</text>
</comment>
<evidence type="ECO:0000256" key="4">
    <source>
        <dbReference type="ARBA" id="ARBA00022598"/>
    </source>
</evidence>
<keyword evidence="8" id="KW-0067">ATP-binding</keyword>
<dbReference type="SUPFAM" id="SSF82697">
    <property type="entry name" value="PurS-like"/>
    <property type="match status" value="1"/>
</dbReference>
<evidence type="ECO:0000256" key="10">
    <source>
        <dbReference type="ARBA" id="ARBA00022962"/>
    </source>
</evidence>